<keyword evidence="7 10" id="KW-0472">Membrane</keyword>
<reference evidence="12" key="1">
    <citation type="submission" date="2022-07" db="EMBL/GenBank/DDBJ databases">
        <title>Genome analysis of Parmales, a sister group of diatoms, reveals the evolutionary specialization of diatoms from phago-mixotrophs to photoautotrophs.</title>
        <authorList>
            <person name="Ban H."/>
            <person name="Sato S."/>
            <person name="Yoshikawa S."/>
            <person name="Kazumasa Y."/>
            <person name="Nakamura Y."/>
            <person name="Ichinomiya M."/>
            <person name="Saitoh K."/>
            <person name="Sato N."/>
            <person name="Blanc-Mathieu R."/>
            <person name="Endo H."/>
            <person name="Kuwata A."/>
            <person name="Ogata H."/>
        </authorList>
    </citation>
    <scope>NUCLEOTIDE SEQUENCE</scope>
</reference>
<evidence type="ECO:0000256" key="8">
    <source>
        <dbReference type="ARBA" id="ARBA00023157"/>
    </source>
</evidence>
<dbReference type="AlphaFoldDB" id="A0A9W7DKV9"/>
<dbReference type="Proteomes" id="UP001165082">
    <property type="component" value="Unassembled WGS sequence"/>
</dbReference>
<dbReference type="GO" id="GO:0048038">
    <property type="term" value="F:quinone binding"/>
    <property type="evidence" value="ECO:0007669"/>
    <property type="project" value="UniProtKB-KW"/>
</dbReference>
<comment type="similarity">
    <text evidence="2">Belongs to the VKOR family.</text>
</comment>
<evidence type="ECO:0000256" key="1">
    <source>
        <dbReference type="ARBA" id="ARBA00004141"/>
    </source>
</evidence>
<dbReference type="Pfam" id="PF07884">
    <property type="entry name" value="VKOR"/>
    <property type="match status" value="1"/>
</dbReference>
<evidence type="ECO:0000256" key="7">
    <source>
        <dbReference type="ARBA" id="ARBA00023136"/>
    </source>
</evidence>
<organism evidence="12 13">
    <name type="scientific">Triparma retinervis</name>
    <dbReference type="NCBI Taxonomy" id="2557542"/>
    <lineage>
        <taxon>Eukaryota</taxon>
        <taxon>Sar</taxon>
        <taxon>Stramenopiles</taxon>
        <taxon>Ochrophyta</taxon>
        <taxon>Bolidophyceae</taxon>
        <taxon>Parmales</taxon>
        <taxon>Triparmaceae</taxon>
        <taxon>Triparma</taxon>
    </lineage>
</organism>
<dbReference type="InterPro" id="IPR038354">
    <property type="entry name" value="VKOR_sf"/>
</dbReference>
<dbReference type="GO" id="GO:0016491">
    <property type="term" value="F:oxidoreductase activity"/>
    <property type="evidence" value="ECO:0007669"/>
    <property type="project" value="UniProtKB-KW"/>
</dbReference>
<evidence type="ECO:0000313" key="12">
    <source>
        <dbReference type="EMBL" id="GMH46803.1"/>
    </source>
</evidence>
<evidence type="ECO:0000256" key="10">
    <source>
        <dbReference type="SAM" id="Phobius"/>
    </source>
</evidence>
<evidence type="ECO:0000313" key="13">
    <source>
        <dbReference type="Proteomes" id="UP001165082"/>
    </source>
</evidence>
<dbReference type="InterPro" id="IPR012932">
    <property type="entry name" value="VKOR"/>
</dbReference>
<dbReference type="GO" id="GO:0016020">
    <property type="term" value="C:membrane"/>
    <property type="evidence" value="ECO:0007669"/>
    <property type="project" value="UniProtKB-SubCell"/>
</dbReference>
<keyword evidence="5 10" id="KW-1133">Transmembrane helix</keyword>
<accession>A0A9W7DKV9</accession>
<proteinExistence type="inferred from homology"/>
<feature type="transmembrane region" description="Helical" evidence="10">
    <location>
        <begin position="20"/>
        <end position="41"/>
    </location>
</feature>
<comment type="caution">
    <text evidence="12">The sequence shown here is derived from an EMBL/GenBank/DDBJ whole genome shotgun (WGS) entry which is preliminary data.</text>
</comment>
<dbReference type="OrthoDB" id="343052at2759"/>
<gene>
    <name evidence="12" type="ORF">TrRE_jg6998</name>
</gene>
<keyword evidence="6" id="KW-0560">Oxidoreductase</keyword>
<keyword evidence="4" id="KW-0874">Quinone</keyword>
<evidence type="ECO:0000256" key="3">
    <source>
        <dbReference type="ARBA" id="ARBA00022692"/>
    </source>
</evidence>
<evidence type="ECO:0000256" key="4">
    <source>
        <dbReference type="ARBA" id="ARBA00022719"/>
    </source>
</evidence>
<name>A0A9W7DKV9_9STRA</name>
<keyword evidence="3 10" id="KW-0812">Transmembrane</keyword>
<keyword evidence="9" id="KW-0676">Redox-active center</keyword>
<comment type="subcellular location">
    <subcellularLocation>
        <location evidence="1">Membrane</location>
        <topology evidence="1">Multi-pass membrane protein</topology>
    </subcellularLocation>
</comment>
<evidence type="ECO:0000256" key="5">
    <source>
        <dbReference type="ARBA" id="ARBA00022989"/>
    </source>
</evidence>
<feature type="transmembrane region" description="Helical" evidence="10">
    <location>
        <begin position="53"/>
        <end position="72"/>
    </location>
</feature>
<dbReference type="PANTHER" id="PTHR34573">
    <property type="entry name" value="VKC DOMAIN-CONTAINING PROTEIN"/>
    <property type="match status" value="1"/>
</dbReference>
<evidence type="ECO:0000256" key="2">
    <source>
        <dbReference type="ARBA" id="ARBA00006214"/>
    </source>
</evidence>
<dbReference type="PANTHER" id="PTHR34573:SF1">
    <property type="entry name" value="VITAMIN K EPOXIDE REDUCTASE DOMAIN-CONTAINING PROTEIN"/>
    <property type="match status" value="1"/>
</dbReference>
<feature type="domain" description="Vitamin K epoxide reductase" evidence="11">
    <location>
        <begin position="10"/>
        <end position="89"/>
    </location>
</feature>
<keyword evidence="13" id="KW-1185">Reference proteome</keyword>
<keyword evidence="8" id="KW-1015">Disulfide bond</keyword>
<dbReference type="Gene3D" id="3.40.30.10">
    <property type="entry name" value="Glutaredoxin"/>
    <property type="match status" value="1"/>
</dbReference>
<sequence length="282" mass="28759">MSGPGGGCVTKVMQSPYSTIGPVPLCALGAIAYTVLLIASLTKSEPGHLLGKYLSASMAATSFALLYVLTVLSAPCPFCLVSAFCSVAISAQWWGRGGLGGLGLGLEPLKRTGFLAALGLAGGIAWTNIVDGGGVGAVTTPKPAYADPASVARGGQAAPPAATATATATATAATAATANPAAPASLLKDLKSLDTKLYGAFWCSHCAEQKEALGPSWRSYVEYVECDKGGEGFKGQCKIGVEKLKGYPTWTIDGIKIEGERTVEELQEIVKVIKDGGDASEL</sequence>
<evidence type="ECO:0000256" key="6">
    <source>
        <dbReference type="ARBA" id="ARBA00023002"/>
    </source>
</evidence>
<evidence type="ECO:0000256" key="9">
    <source>
        <dbReference type="ARBA" id="ARBA00023284"/>
    </source>
</evidence>
<dbReference type="EMBL" id="BRXZ01001812">
    <property type="protein sequence ID" value="GMH46803.1"/>
    <property type="molecule type" value="Genomic_DNA"/>
</dbReference>
<evidence type="ECO:0000259" key="11">
    <source>
        <dbReference type="Pfam" id="PF07884"/>
    </source>
</evidence>
<protein>
    <recommendedName>
        <fullName evidence="11">Vitamin K epoxide reductase domain-containing protein</fullName>
    </recommendedName>
</protein>
<dbReference type="Gene3D" id="1.20.1440.130">
    <property type="entry name" value="VKOR domain"/>
    <property type="match status" value="1"/>
</dbReference>